<name>X1FTX2_9ZZZZ</name>
<evidence type="ECO:0000313" key="1">
    <source>
        <dbReference type="EMBL" id="GAH32809.1"/>
    </source>
</evidence>
<reference evidence="1" key="1">
    <citation type="journal article" date="2014" name="Front. Microbiol.">
        <title>High frequency of phylogenetically diverse reductive dehalogenase-homologous genes in deep subseafloor sedimentary metagenomes.</title>
        <authorList>
            <person name="Kawai M."/>
            <person name="Futagami T."/>
            <person name="Toyoda A."/>
            <person name="Takaki Y."/>
            <person name="Nishi S."/>
            <person name="Hori S."/>
            <person name="Arai W."/>
            <person name="Tsubouchi T."/>
            <person name="Morono Y."/>
            <person name="Uchiyama I."/>
            <person name="Ito T."/>
            <person name="Fujiyama A."/>
            <person name="Inagaki F."/>
            <person name="Takami H."/>
        </authorList>
    </citation>
    <scope>NUCLEOTIDE SEQUENCE</scope>
    <source>
        <strain evidence="1">Expedition CK06-06</strain>
    </source>
</reference>
<dbReference type="EMBL" id="BARU01007789">
    <property type="protein sequence ID" value="GAH32809.1"/>
    <property type="molecule type" value="Genomic_DNA"/>
</dbReference>
<sequence length="147" mass="16060">MKVFGFCNLSCNYSLFEFVGHLGGEGEQEIFPLEKADGADTENTEAEIANCLDANYHKGWLDHGQRIMVIHDKRQAGELRMQTEPCVTKHYGTGGGNVPLVVGNIYPSKGQAGQVFDSKGISKAIVPAKRGGSAVMPIVYDDYNHRV</sequence>
<dbReference type="AlphaFoldDB" id="X1FTX2"/>
<accession>X1FTX2</accession>
<gene>
    <name evidence="1" type="ORF">S03H2_15330</name>
</gene>
<comment type="caution">
    <text evidence="1">The sequence shown here is derived from an EMBL/GenBank/DDBJ whole genome shotgun (WGS) entry which is preliminary data.</text>
</comment>
<proteinExistence type="predicted"/>
<organism evidence="1">
    <name type="scientific">marine sediment metagenome</name>
    <dbReference type="NCBI Taxonomy" id="412755"/>
    <lineage>
        <taxon>unclassified sequences</taxon>
        <taxon>metagenomes</taxon>
        <taxon>ecological metagenomes</taxon>
    </lineage>
</organism>
<protein>
    <submittedName>
        <fullName evidence="1">Uncharacterized protein</fullName>
    </submittedName>
</protein>
<feature type="non-terminal residue" evidence="1">
    <location>
        <position position="147"/>
    </location>
</feature>